<keyword evidence="9" id="KW-1185">Reference proteome</keyword>
<proteinExistence type="inferred from homology"/>
<comment type="function">
    <text evidence="6">Ligates lysine onto the cytidine present at position 34 of the AUA codon-specific tRNA(Ile) that contains the anticodon CAU, in an ATP-dependent manner. Cytidine is converted to lysidine, thus changing the amino acid specificity of the tRNA from methionine to isoleucine.</text>
</comment>
<evidence type="ECO:0000256" key="5">
    <source>
        <dbReference type="ARBA" id="ARBA00048539"/>
    </source>
</evidence>
<evidence type="ECO:0000259" key="7">
    <source>
        <dbReference type="Pfam" id="PF01171"/>
    </source>
</evidence>
<gene>
    <name evidence="6 8" type="primary">tilS</name>
    <name evidence="8" type="ORF">SCLAR_v1c00120</name>
</gene>
<organism evidence="8 9">
    <name type="scientific">Spiroplasma clarkii</name>
    <dbReference type="NCBI Taxonomy" id="2139"/>
    <lineage>
        <taxon>Bacteria</taxon>
        <taxon>Bacillati</taxon>
        <taxon>Mycoplasmatota</taxon>
        <taxon>Mollicutes</taxon>
        <taxon>Entomoplasmatales</taxon>
        <taxon>Spiroplasmataceae</taxon>
        <taxon>Spiroplasma</taxon>
    </lineage>
</organism>
<comment type="catalytic activity">
    <reaction evidence="5 6">
        <text>cytidine(34) in tRNA(Ile2) + L-lysine + ATP = lysidine(34) in tRNA(Ile2) + AMP + diphosphate + H(+)</text>
        <dbReference type="Rhea" id="RHEA:43744"/>
        <dbReference type="Rhea" id="RHEA-COMP:10625"/>
        <dbReference type="Rhea" id="RHEA-COMP:10670"/>
        <dbReference type="ChEBI" id="CHEBI:15378"/>
        <dbReference type="ChEBI" id="CHEBI:30616"/>
        <dbReference type="ChEBI" id="CHEBI:32551"/>
        <dbReference type="ChEBI" id="CHEBI:33019"/>
        <dbReference type="ChEBI" id="CHEBI:82748"/>
        <dbReference type="ChEBI" id="CHEBI:83665"/>
        <dbReference type="ChEBI" id="CHEBI:456215"/>
        <dbReference type="EC" id="6.3.4.19"/>
    </reaction>
</comment>
<dbReference type="GO" id="GO:0005737">
    <property type="term" value="C:cytoplasm"/>
    <property type="evidence" value="ECO:0007669"/>
    <property type="project" value="UniProtKB-SubCell"/>
</dbReference>
<comment type="similarity">
    <text evidence="6">Belongs to the tRNA(Ile)-lysidine synthase family.</text>
</comment>
<dbReference type="Proteomes" id="UP000231179">
    <property type="component" value="Chromosome"/>
</dbReference>
<comment type="subcellular location">
    <subcellularLocation>
        <location evidence="6">Cytoplasm</location>
    </subcellularLocation>
</comment>
<evidence type="ECO:0000256" key="2">
    <source>
        <dbReference type="ARBA" id="ARBA00022694"/>
    </source>
</evidence>
<feature type="domain" description="tRNA(Ile)-lysidine/2-thiocytidine synthase N-terminal" evidence="7">
    <location>
        <begin position="11"/>
        <end position="190"/>
    </location>
</feature>
<dbReference type="Pfam" id="PF01171">
    <property type="entry name" value="ATP_bind_3"/>
    <property type="match status" value="1"/>
</dbReference>
<reference evidence="8 9" key="1">
    <citation type="submission" date="2017-11" db="EMBL/GenBank/DDBJ databases">
        <title>Complete genome sequence of Spiroplasma clarkii CN-5 (DSM 19994).</title>
        <authorList>
            <person name="Tsai Y.-M."/>
            <person name="Chang A."/>
            <person name="Lo W.-S."/>
            <person name="Kuo C.-H."/>
        </authorList>
    </citation>
    <scope>NUCLEOTIDE SEQUENCE [LARGE SCALE GENOMIC DNA]</scope>
    <source>
        <strain evidence="8 9">CN-5</strain>
    </source>
</reference>
<dbReference type="PANTHER" id="PTHR43033">
    <property type="entry name" value="TRNA(ILE)-LYSIDINE SYNTHASE-RELATED"/>
    <property type="match status" value="1"/>
</dbReference>
<dbReference type="PANTHER" id="PTHR43033:SF1">
    <property type="entry name" value="TRNA(ILE)-LYSIDINE SYNTHASE-RELATED"/>
    <property type="match status" value="1"/>
</dbReference>
<keyword evidence="2 6" id="KW-0819">tRNA processing</keyword>
<evidence type="ECO:0000313" key="8">
    <source>
        <dbReference type="EMBL" id="ATX70349.1"/>
    </source>
</evidence>
<evidence type="ECO:0000256" key="3">
    <source>
        <dbReference type="ARBA" id="ARBA00022741"/>
    </source>
</evidence>
<keyword evidence="6" id="KW-0963">Cytoplasm</keyword>
<dbReference type="InterPro" id="IPR014729">
    <property type="entry name" value="Rossmann-like_a/b/a_fold"/>
</dbReference>
<feature type="binding site" evidence="6">
    <location>
        <begin position="17"/>
        <end position="22"/>
    </location>
    <ligand>
        <name>ATP</name>
        <dbReference type="ChEBI" id="CHEBI:30616"/>
    </ligand>
</feature>
<dbReference type="InterPro" id="IPR012795">
    <property type="entry name" value="tRNA_Ile_lys_synt_N"/>
</dbReference>
<evidence type="ECO:0000256" key="6">
    <source>
        <dbReference type="HAMAP-Rule" id="MF_01161"/>
    </source>
</evidence>
<dbReference type="CDD" id="cd01992">
    <property type="entry name" value="TilS_N"/>
    <property type="match status" value="1"/>
</dbReference>
<protein>
    <recommendedName>
        <fullName evidence="6">tRNA(Ile)-lysidine synthase</fullName>
        <ecNumber evidence="6">6.3.4.19</ecNumber>
    </recommendedName>
    <alternativeName>
        <fullName evidence="6">tRNA(Ile)-2-lysyl-cytidine synthase</fullName>
    </alternativeName>
    <alternativeName>
        <fullName evidence="6">tRNA(Ile)-lysidine synthetase</fullName>
    </alternativeName>
</protein>
<dbReference type="EMBL" id="CP024870">
    <property type="protein sequence ID" value="ATX70349.1"/>
    <property type="molecule type" value="Genomic_DNA"/>
</dbReference>
<dbReference type="AlphaFoldDB" id="A0A2K8KJ82"/>
<dbReference type="RefSeq" id="WP_157795109.1">
    <property type="nucleotide sequence ID" value="NZ_CP024870.1"/>
</dbReference>
<dbReference type="NCBIfam" id="TIGR02432">
    <property type="entry name" value="lysidine_TilS_N"/>
    <property type="match status" value="1"/>
</dbReference>
<keyword evidence="3 6" id="KW-0547">Nucleotide-binding</keyword>
<evidence type="ECO:0000256" key="1">
    <source>
        <dbReference type="ARBA" id="ARBA00022598"/>
    </source>
</evidence>
<keyword evidence="1 6" id="KW-0436">Ligase</keyword>
<evidence type="ECO:0000256" key="4">
    <source>
        <dbReference type="ARBA" id="ARBA00022840"/>
    </source>
</evidence>
<dbReference type="Gene3D" id="3.40.50.620">
    <property type="entry name" value="HUPs"/>
    <property type="match status" value="1"/>
</dbReference>
<dbReference type="GO" id="GO:0032267">
    <property type="term" value="F:tRNA(Ile)-lysidine synthase activity"/>
    <property type="evidence" value="ECO:0007669"/>
    <property type="project" value="UniProtKB-EC"/>
</dbReference>
<dbReference type="InterPro" id="IPR011063">
    <property type="entry name" value="TilS/TtcA_N"/>
</dbReference>
<accession>A0A2K8KJ82</accession>
<dbReference type="SUPFAM" id="SSF52402">
    <property type="entry name" value="Adenine nucleotide alpha hydrolases-like"/>
    <property type="match status" value="1"/>
</dbReference>
<keyword evidence="4 6" id="KW-0067">ATP-binding</keyword>
<dbReference type="HAMAP" id="MF_01161">
    <property type="entry name" value="tRNA_Ile_lys_synt"/>
    <property type="match status" value="1"/>
</dbReference>
<dbReference type="GO" id="GO:0005524">
    <property type="term" value="F:ATP binding"/>
    <property type="evidence" value="ECO:0007669"/>
    <property type="project" value="UniProtKB-UniRule"/>
</dbReference>
<name>A0A2K8KJ82_9MOLU</name>
<comment type="domain">
    <text evidence="6">The N-terminal region contains the highly conserved SGGXDS motif, predicted to be a P-loop motif involved in ATP binding.</text>
</comment>
<dbReference type="GO" id="GO:0006400">
    <property type="term" value="P:tRNA modification"/>
    <property type="evidence" value="ECO:0007669"/>
    <property type="project" value="UniProtKB-UniRule"/>
</dbReference>
<dbReference type="InterPro" id="IPR012094">
    <property type="entry name" value="tRNA_Ile_lys_synt"/>
</dbReference>
<dbReference type="EC" id="6.3.4.19" evidence="6"/>
<evidence type="ECO:0000313" key="9">
    <source>
        <dbReference type="Proteomes" id="UP000231179"/>
    </source>
</evidence>
<sequence>MTKFSICNKKKYVVGFSGGPDSLFLLDNLVRKVNAKNIVACHVNYNYRVDAKNDQQICENYCQEKKIKLYIKVIEQDYSKLKSNFESWARQVRYNFFKEILAETGFDKVLIAHNLNDDIETYLMQKNKNSLVDYFGIKKQSLVNEMQIYRPIIGFKKSEILDYLQQNNLVYAVDSTNTDIKFKRNAIRKNLKEADFDELLVKKAIDNKRIKNLVKKTNNLEPQNFYSIDNFSGDKEQAQRFLFKIIQNLNLETNFYSRKKQTLKEIINQLNSDKSYIKILIGELLIIKDRQNVHFLNKNMVLVINKKICELTKQEKDFFNHIDLTSYNSNLYVSNDWEHLKNSLTYENKKLSKLYKKAKTSYFERFFKPIVFDKTNKIILNNLF</sequence>